<dbReference type="RefSeq" id="WP_163240441.1">
    <property type="nucleotide sequence ID" value="NZ_CP082780.1"/>
</dbReference>
<evidence type="ECO:0000259" key="1">
    <source>
        <dbReference type="PROSITE" id="PS50075"/>
    </source>
</evidence>
<name>A0A6B3VZH3_9BACI</name>
<dbReference type="SUPFAM" id="SSF47336">
    <property type="entry name" value="ACP-like"/>
    <property type="match status" value="1"/>
</dbReference>
<dbReference type="Pfam" id="PF00550">
    <property type="entry name" value="PP-binding"/>
    <property type="match status" value="1"/>
</dbReference>
<dbReference type="Gene3D" id="1.10.1200.10">
    <property type="entry name" value="ACP-like"/>
    <property type="match status" value="1"/>
</dbReference>
<dbReference type="EMBL" id="JAAIWN010000006">
    <property type="protein sequence ID" value="NEY80744.1"/>
    <property type="molecule type" value="Genomic_DNA"/>
</dbReference>
<dbReference type="AlphaFoldDB" id="A0A6B3VZH3"/>
<reference evidence="3 4" key="1">
    <citation type="submission" date="2020-02" db="EMBL/GenBank/DDBJ databases">
        <title>Bacillus aquiflavi sp. nov., isolated from yellow water of strong flavor Chinese baijiu in Yibin region of China.</title>
        <authorList>
            <person name="Xie J."/>
        </authorList>
    </citation>
    <scope>NUCLEOTIDE SEQUENCE [LARGE SCALE GENOMIC DNA]</scope>
    <source>
        <strain evidence="3 4">3H-10</strain>
    </source>
</reference>
<evidence type="ECO:0000313" key="5">
    <source>
        <dbReference type="Proteomes" id="UP000570010"/>
    </source>
</evidence>
<feature type="domain" description="Carrier" evidence="1">
    <location>
        <begin position="1"/>
        <end position="82"/>
    </location>
</feature>
<keyword evidence="4" id="KW-1185">Reference proteome</keyword>
<dbReference type="Proteomes" id="UP000570010">
    <property type="component" value="Unassembled WGS sequence"/>
</dbReference>
<gene>
    <name evidence="3" type="ORF">G4D64_04230</name>
    <name evidence="2" type="ORF">H1Z61_04265</name>
</gene>
<dbReference type="InterPro" id="IPR036736">
    <property type="entry name" value="ACP-like_sf"/>
</dbReference>
<dbReference type="Proteomes" id="UP000472971">
    <property type="component" value="Unassembled WGS sequence"/>
</dbReference>
<sequence length="89" mass="10373">MDLKNQLFQIIREEANENGVSITQELTLDSNLVDELNFDSIMVLQLVLRLEDEFGIDMEDEDINHELFEKIGNLVQYLEKNSNKDQQVS</sequence>
<accession>A0A6B3VZH3</accession>
<evidence type="ECO:0000313" key="3">
    <source>
        <dbReference type="EMBL" id="NEY80744.1"/>
    </source>
</evidence>
<organism evidence="3 4">
    <name type="scientific">Bacillus aquiflavi</name>
    <dbReference type="NCBI Taxonomy" id="2672567"/>
    <lineage>
        <taxon>Bacteria</taxon>
        <taxon>Bacillati</taxon>
        <taxon>Bacillota</taxon>
        <taxon>Bacilli</taxon>
        <taxon>Bacillales</taxon>
        <taxon>Bacillaceae</taxon>
        <taxon>Bacillus</taxon>
    </lineage>
</organism>
<proteinExistence type="predicted"/>
<dbReference type="PROSITE" id="PS50075">
    <property type="entry name" value="CARRIER"/>
    <property type="match status" value="1"/>
</dbReference>
<reference evidence="2 5" key="2">
    <citation type="submission" date="2020-07" db="EMBL/GenBank/DDBJ databases">
        <authorList>
            <person name="Feng H."/>
        </authorList>
    </citation>
    <scope>NUCLEOTIDE SEQUENCE [LARGE SCALE GENOMIC DNA]</scope>
    <source>
        <strain evidence="2">S-12</strain>
        <strain evidence="5">s-12</strain>
    </source>
</reference>
<dbReference type="EMBL" id="JACEIO010000006">
    <property type="protein sequence ID" value="MBA4536376.1"/>
    <property type="molecule type" value="Genomic_DNA"/>
</dbReference>
<dbReference type="InterPro" id="IPR009081">
    <property type="entry name" value="PP-bd_ACP"/>
</dbReference>
<evidence type="ECO:0000313" key="4">
    <source>
        <dbReference type="Proteomes" id="UP000472971"/>
    </source>
</evidence>
<evidence type="ECO:0000313" key="2">
    <source>
        <dbReference type="EMBL" id="MBA4536376.1"/>
    </source>
</evidence>
<protein>
    <recommendedName>
        <fullName evidence="1">Carrier domain-containing protein</fullName>
    </recommendedName>
</protein>
<comment type="caution">
    <text evidence="3">The sequence shown here is derived from an EMBL/GenBank/DDBJ whole genome shotgun (WGS) entry which is preliminary data.</text>
</comment>